<feature type="transmembrane region" description="Helical" evidence="6">
    <location>
        <begin position="296"/>
        <end position="317"/>
    </location>
</feature>
<evidence type="ECO:0000256" key="2">
    <source>
        <dbReference type="ARBA" id="ARBA00022475"/>
    </source>
</evidence>
<dbReference type="AlphaFoldDB" id="A0A365L5K4"/>
<evidence type="ECO:0000256" key="3">
    <source>
        <dbReference type="ARBA" id="ARBA00022692"/>
    </source>
</evidence>
<feature type="transmembrane region" description="Helical" evidence="6">
    <location>
        <begin position="171"/>
        <end position="189"/>
    </location>
</feature>
<evidence type="ECO:0000313" key="7">
    <source>
        <dbReference type="EMBL" id="RAZ80718.1"/>
    </source>
</evidence>
<keyword evidence="8" id="KW-1185">Reference proteome</keyword>
<evidence type="ECO:0000256" key="6">
    <source>
        <dbReference type="SAM" id="Phobius"/>
    </source>
</evidence>
<gene>
    <name evidence="7" type="ORF">DP120_00040</name>
</gene>
<evidence type="ECO:0000256" key="1">
    <source>
        <dbReference type="ARBA" id="ARBA00004651"/>
    </source>
</evidence>
<comment type="caution">
    <text evidence="7">The sequence shown here is derived from an EMBL/GenBank/DDBJ whole genome shotgun (WGS) entry which is preliminary data.</text>
</comment>
<evidence type="ECO:0000256" key="4">
    <source>
        <dbReference type="ARBA" id="ARBA00022989"/>
    </source>
</evidence>
<keyword evidence="3 6" id="KW-0812">Transmembrane</keyword>
<dbReference type="PANTHER" id="PTHR30250:SF11">
    <property type="entry name" value="O-ANTIGEN TRANSPORTER-RELATED"/>
    <property type="match status" value="1"/>
</dbReference>
<feature type="transmembrane region" description="Helical" evidence="6">
    <location>
        <begin position="360"/>
        <end position="379"/>
    </location>
</feature>
<accession>A0A365L5K4</accession>
<feature type="transmembrane region" description="Helical" evidence="6">
    <location>
        <begin position="323"/>
        <end position="340"/>
    </location>
</feature>
<dbReference type="Proteomes" id="UP000251002">
    <property type="component" value="Unassembled WGS sequence"/>
</dbReference>
<organism evidence="7 8">
    <name type="scientific">Planococcus halotolerans</name>
    <dbReference type="NCBI Taxonomy" id="2233542"/>
    <lineage>
        <taxon>Bacteria</taxon>
        <taxon>Bacillati</taxon>
        <taxon>Bacillota</taxon>
        <taxon>Bacilli</taxon>
        <taxon>Bacillales</taxon>
        <taxon>Caryophanaceae</taxon>
        <taxon>Planococcus</taxon>
    </lineage>
</organism>
<proteinExistence type="predicted"/>
<dbReference type="EMBL" id="QLZR01000001">
    <property type="protein sequence ID" value="RAZ80718.1"/>
    <property type="molecule type" value="Genomic_DNA"/>
</dbReference>
<comment type="subcellular location">
    <subcellularLocation>
        <location evidence="1">Cell membrane</location>
        <topology evidence="1">Multi-pass membrane protein</topology>
    </subcellularLocation>
</comment>
<dbReference type="InterPro" id="IPR050833">
    <property type="entry name" value="Poly_Biosynth_Transport"/>
</dbReference>
<evidence type="ECO:0008006" key="9">
    <source>
        <dbReference type="Google" id="ProtNLM"/>
    </source>
</evidence>
<feature type="transmembrane region" description="Helical" evidence="6">
    <location>
        <begin position="144"/>
        <end position="165"/>
    </location>
</feature>
<feature type="transmembrane region" description="Helical" evidence="6">
    <location>
        <begin position="112"/>
        <end position="132"/>
    </location>
</feature>
<feature type="transmembrane region" description="Helical" evidence="6">
    <location>
        <begin position="385"/>
        <end position="402"/>
    </location>
</feature>
<reference evidence="7 8" key="1">
    <citation type="submission" date="2018-06" db="EMBL/GenBank/DDBJ databases">
        <title>The draft genome sequences of strains SCU63 and S1.</title>
        <authorList>
            <person name="Gan L."/>
        </authorList>
    </citation>
    <scope>NUCLEOTIDE SEQUENCE [LARGE SCALE GENOMIC DNA]</scope>
    <source>
        <strain evidence="7 8">SCU63</strain>
    </source>
</reference>
<protein>
    <recommendedName>
        <fullName evidence="9">Polysaccharide biosynthesis protein</fullName>
    </recommendedName>
</protein>
<keyword evidence="4 6" id="KW-1133">Transmembrane helix</keyword>
<sequence>MNEKKILNLTTLSSIDLLFKTIFEMLVLVVVTNLFGTEVVGKIGIATGVFVFIAYLAFSPETYLLKEINKIQKNLAMYYQVFSLFWIFRFIVLLLLIIIISTYFFMEKGNELALIFLVISLIQLIKIYQQSIYEFYYVTYQQKIVVIQGIAFKIFFTLLLGVIYLKPSLNIFLLIYFLSYFVPLIYWLYDSKKRFAKKDISITLVDVKGMFLELKDFSIWDHLIKSSLNAMYRIDTFILFLFLSPLQIGYYTLALSISNYFQIIPQFFQKALVLFFDKEVSNGALLKKSLKANLIVNVIQVLAFLILGKIAIEMIFNTNTDEVYRISLILIVAVSIFNIVRPYQSLLINLTTMKNLFIKIYLPILGWSVVSLLTFVYMWGIDGALISKLLTFVFLSLLLIKMSNNIKVGIK</sequence>
<dbReference type="GO" id="GO:0005886">
    <property type="term" value="C:plasma membrane"/>
    <property type="evidence" value="ECO:0007669"/>
    <property type="project" value="UniProtKB-SubCell"/>
</dbReference>
<feature type="transmembrane region" description="Helical" evidence="6">
    <location>
        <begin position="79"/>
        <end position="106"/>
    </location>
</feature>
<feature type="transmembrane region" description="Helical" evidence="6">
    <location>
        <begin position="12"/>
        <end position="33"/>
    </location>
</feature>
<keyword evidence="2" id="KW-1003">Cell membrane</keyword>
<feature type="transmembrane region" description="Helical" evidence="6">
    <location>
        <begin position="234"/>
        <end position="253"/>
    </location>
</feature>
<evidence type="ECO:0000313" key="8">
    <source>
        <dbReference type="Proteomes" id="UP000251002"/>
    </source>
</evidence>
<keyword evidence="5 6" id="KW-0472">Membrane</keyword>
<feature type="transmembrane region" description="Helical" evidence="6">
    <location>
        <begin position="39"/>
        <end position="58"/>
    </location>
</feature>
<dbReference type="RefSeq" id="WP_112221149.1">
    <property type="nucleotide sequence ID" value="NZ_CP196859.1"/>
</dbReference>
<name>A0A365L5K4_9BACL</name>
<evidence type="ECO:0000256" key="5">
    <source>
        <dbReference type="ARBA" id="ARBA00023136"/>
    </source>
</evidence>
<dbReference type="PANTHER" id="PTHR30250">
    <property type="entry name" value="PST FAMILY PREDICTED COLANIC ACID TRANSPORTER"/>
    <property type="match status" value="1"/>
</dbReference>